<dbReference type="PROSITE" id="PS51635">
    <property type="entry name" value="PNPLA"/>
    <property type="match status" value="1"/>
</dbReference>
<comment type="function">
    <text evidence="5">Lipolytic acyl hydrolase (LAH).</text>
</comment>
<dbReference type="EC" id="3.1.1.-" evidence="5"/>
<feature type="domain" description="PNPLA" evidence="6">
    <location>
        <begin position="67"/>
        <end position="291"/>
    </location>
</feature>
<name>A0A498ITH6_MALDO</name>
<evidence type="ECO:0000256" key="2">
    <source>
        <dbReference type="ARBA" id="ARBA00022963"/>
    </source>
</evidence>
<keyword evidence="4 5" id="KW-0378">Hydrolase</keyword>
<evidence type="ECO:0000256" key="3">
    <source>
        <dbReference type="ARBA" id="ARBA00023098"/>
    </source>
</evidence>
<dbReference type="SUPFAM" id="SSF52151">
    <property type="entry name" value="FabD/lysophospholipase-like"/>
    <property type="match status" value="1"/>
</dbReference>
<comment type="similarity">
    <text evidence="1 5">Belongs to the patatin family.</text>
</comment>
<protein>
    <recommendedName>
        <fullName evidence="5">Patatin</fullName>
        <ecNumber evidence="5">3.1.1.-</ecNumber>
    </recommendedName>
</protein>
<feature type="active site" description="Proton acceptor" evidence="4">
    <location>
        <position position="278"/>
    </location>
</feature>
<feature type="active site" description="Nucleophile" evidence="4">
    <location>
        <position position="111"/>
    </location>
</feature>
<dbReference type="Gramene" id="mRNA:MD11G0079200">
    <property type="protein sequence ID" value="mRNA:MD11G0079200"/>
    <property type="gene ID" value="MD11G0079200"/>
</dbReference>
<dbReference type="Proteomes" id="UP000290289">
    <property type="component" value="Chromosome 11"/>
</dbReference>
<dbReference type="PANTHER" id="PTHR32176:SF116">
    <property type="entry name" value="PATATIN"/>
    <property type="match status" value="1"/>
</dbReference>
<feature type="short sequence motif" description="GXSXG" evidence="4">
    <location>
        <begin position="109"/>
        <end position="113"/>
    </location>
</feature>
<evidence type="ECO:0000313" key="8">
    <source>
        <dbReference type="Proteomes" id="UP000290289"/>
    </source>
</evidence>
<dbReference type="GO" id="GO:0047372">
    <property type="term" value="F:monoacylglycerol lipase activity"/>
    <property type="evidence" value="ECO:0007669"/>
    <property type="project" value="TreeGrafter"/>
</dbReference>
<evidence type="ECO:0000313" key="7">
    <source>
        <dbReference type="EMBL" id="RXH84633.1"/>
    </source>
</evidence>
<gene>
    <name evidence="7" type="ORF">DVH24_032917</name>
</gene>
<proteinExistence type="inferred from homology"/>
<dbReference type="SMR" id="A0A498ITH6"/>
<keyword evidence="2 4" id="KW-0442">Lipid degradation</keyword>
<evidence type="ECO:0000256" key="5">
    <source>
        <dbReference type="RuleBase" id="RU361262"/>
    </source>
</evidence>
<dbReference type="EMBL" id="RDQH01000337">
    <property type="protein sequence ID" value="RXH84633.1"/>
    <property type="molecule type" value="Genomic_DNA"/>
</dbReference>
<accession>A0A498ITH6</accession>
<dbReference type="GO" id="GO:0004620">
    <property type="term" value="F:phospholipase activity"/>
    <property type="evidence" value="ECO:0007669"/>
    <property type="project" value="TreeGrafter"/>
</dbReference>
<dbReference type="GO" id="GO:0016042">
    <property type="term" value="P:lipid catabolic process"/>
    <property type="evidence" value="ECO:0007669"/>
    <property type="project" value="UniProtKB-UniRule"/>
</dbReference>
<organism evidence="7 8">
    <name type="scientific">Malus domestica</name>
    <name type="common">Apple</name>
    <name type="synonym">Pyrus malus</name>
    <dbReference type="NCBI Taxonomy" id="3750"/>
    <lineage>
        <taxon>Eukaryota</taxon>
        <taxon>Viridiplantae</taxon>
        <taxon>Streptophyta</taxon>
        <taxon>Embryophyta</taxon>
        <taxon>Tracheophyta</taxon>
        <taxon>Spermatophyta</taxon>
        <taxon>Magnoliopsida</taxon>
        <taxon>eudicotyledons</taxon>
        <taxon>Gunneridae</taxon>
        <taxon>Pentapetalae</taxon>
        <taxon>rosids</taxon>
        <taxon>fabids</taxon>
        <taxon>Rosales</taxon>
        <taxon>Rosaceae</taxon>
        <taxon>Amygdaloideae</taxon>
        <taxon>Maleae</taxon>
        <taxon>Malus</taxon>
    </lineage>
</organism>
<comment type="caution">
    <text evidence="7">The sequence shown here is derived from an EMBL/GenBank/DDBJ whole genome shotgun (WGS) entry which is preliminary data.</text>
</comment>
<evidence type="ECO:0000259" key="6">
    <source>
        <dbReference type="PROSITE" id="PS51635"/>
    </source>
</evidence>
<keyword evidence="3 4" id="KW-0443">Lipid metabolism</keyword>
<dbReference type="AlphaFoldDB" id="A0A498ITH6"/>
<feature type="short sequence motif" description="GXGXXG" evidence="4">
    <location>
        <begin position="71"/>
        <end position="76"/>
    </location>
</feature>
<dbReference type="PANTHER" id="PTHR32176">
    <property type="entry name" value="XYLOSE ISOMERASE"/>
    <property type="match status" value="1"/>
</dbReference>
<dbReference type="InterPro" id="IPR002641">
    <property type="entry name" value="PNPLA_dom"/>
</dbReference>
<dbReference type="Gene3D" id="3.40.1090.10">
    <property type="entry name" value="Cytosolic phospholipase A2 catalytic domain"/>
    <property type="match status" value="1"/>
</dbReference>
<dbReference type="InterPro" id="IPR016035">
    <property type="entry name" value="Acyl_Trfase/lysoPLipase"/>
</dbReference>
<comment type="domain">
    <text evidence="5">The nitrogen atoms of the two glycine residues in the GGXR motif define the oxyanion hole, and stabilize the oxyanion that forms during the nucleophilic attack by the catalytic serine during substrate cleavage.</text>
</comment>
<feature type="short sequence motif" description="DGA/G" evidence="4">
    <location>
        <begin position="278"/>
        <end position="280"/>
    </location>
</feature>
<dbReference type="STRING" id="3750.A0A498ITH6"/>
<sequence length="463" mass="51433">MSDNGKLLKEVYTLLHLSTTRLIRVLLNVFSFRSPYYKGHHIPLLPTTLVSQTTMAAFNRGKYTTILSIDGGGVRGIIPATILDCLESELQKLDGEDARIADYFDFIAGTSTGGLITAMLTKPDEKNKPLFAANKIVEFFVEEAPKFFPPPNPVEEPRMRETDGIFLKNFRKLKRLAGNYLQEGFLRLTGPKFDGVYLRNKIVQTVGETKIRDTLTNIIIPSCDMKYLHPVVFSTLKAKRDHSKDVLLRDVCIATSAAPFYLPPHKFEQGTIKYDLVDGGVAANNPTLLAIIESAKEKSDNKSGAERLHIDSSKLLVLSLGTGSAKKGAMLEVGNRGEWGILKWLVNPKSSSIPLIDVLTTPSVNMVEVYLSAFFNVSGSDDNYLRIQEDGLKPDEIDMTDSSPENLKKLVKAGTDLLEKTVSAMNLDTGWYDKPTDMTCKYKDAIAGFAQKLSREKKRRANT</sequence>
<evidence type="ECO:0000256" key="1">
    <source>
        <dbReference type="ARBA" id="ARBA00010240"/>
    </source>
</evidence>
<keyword evidence="8" id="KW-1185">Reference proteome</keyword>
<dbReference type="Pfam" id="PF01734">
    <property type="entry name" value="Patatin"/>
    <property type="match status" value="1"/>
</dbReference>
<evidence type="ECO:0000256" key="4">
    <source>
        <dbReference type="PROSITE-ProRule" id="PRU01161"/>
    </source>
</evidence>
<reference evidence="7 8" key="1">
    <citation type="submission" date="2018-10" db="EMBL/GenBank/DDBJ databases">
        <title>A high-quality apple genome assembly.</title>
        <authorList>
            <person name="Hu J."/>
        </authorList>
    </citation>
    <scope>NUCLEOTIDE SEQUENCE [LARGE SCALE GENOMIC DNA]</scope>
    <source>
        <strain evidence="8">cv. HFTH1</strain>
        <tissue evidence="7">Young leaf</tissue>
    </source>
</reference>